<dbReference type="EMBL" id="BGPR01050201">
    <property type="protein sequence ID" value="GBO27211.1"/>
    <property type="molecule type" value="Genomic_DNA"/>
</dbReference>
<dbReference type="AlphaFoldDB" id="A0A4Y2VRE0"/>
<evidence type="ECO:0000256" key="1">
    <source>
        <dbReference type="SAM" id="Phobius"/>
    </source>
</evidence>
<keyword evidence="1" id="KW-0812">Transmembrane</keyword>
<name>A0A4Y2VRE0_ARAVE</name>
<keyword evidence="3" id="KW-1185">Reference proteome</keyword>
<keyword evidence="1" id="KW-1133">Transmembrane helix</keyword>
<keyword evidence="1" id="KW-0472">Membrane</keyword>
<evidence type="ECO:0000313" key="3">
    <source>
        <dbReference type="Proteomes" id="UP000499080"/>
    </source>
</evidence>
<proteinExistence type="predicted"/>
<comment type="caution">
    <text evidence="2">The sequence shown here is derived from an EMBL/GenBank/DDBJ whole genome shotgun (WGS) entry which is preliminary data.</text>
</comment>
<accession>A0A4Y2VRE0</accession>
<reference evidence="2 3" key="1">
    <citation type="journal article" date="2019" name="Sci. Rep.">
        <title>Orb-weaving spider Araneus ventricosus genome elucidates the spidroin gene catalogue.</title>
        <authorList>
            <person name="Kono N."/>
            <person name="Nakamura H."/>
            <person name="Ohtoshi R."/>
            <person name="Moran D.A.P."/>
            <person name="Shinohara A."/>
            <person name="Yoshida Y."/>
            <person name="Fujiwara M."/>
            <person name="Mori M."/>
            <person name="Tomita M."/>
            <person name="Arakawa K."/>
        </authorList>
    </citation>
    <scope>NUCLEOTIDE SEQUENCE [LARGE SCALE GENOMIC DNA]</scope>
</reference>
<gene>
    <name evidence="2" type="ORF">AVEN_195453_1</name>
</gene>
<evidence type="ECO:0000313" key="2">
    <source>
        <dbReference type="EMBL" id="GBO27211.1"/>
    </source>
</evidence>
<protein>
    <recommendedName>
        <fullName evidence="4">Transmembrane protein</fullName>
    </recommendedName>
</protein>
<sequence length="135" mass="15017">MNSGSPCMRRRKGNIMPLAPFELVKPMMKTGIKKSYHFPSVTCSHYTTGHDDKMLIVMFGCRCRWLIGRLVQLLASLGLLFFVNEAVGVAISRSEVRSLGLVVVVIFGIALPFKVPRTVLYLLCVLLVLCVSKSE</sequence>
<feature type="transmembrane region" description="Helical" evidence="1">
    <location>
        <begin position="63"/>
        <end position="84"/>
    </location>
</feature>
<feature type="transmembrane region" description="Helical" evidence="1">
    <location>
        <begin position="118"/>
        <end position="134"/>
    </location>
</feature>
<dbReference type="Proteomes" id="UP000499080">
    <property type="component" value="Unassembled WGS sequence"/>
</dbReference>
<evidence type="ECO:0008006" key="4">
    <source>
        <dbReference type="Google" id="ProtNLM"/>
    </source>
</evidence>
<organism evidence="2 3">
    <name type="scientific">Araneus ventricosus</name>
    <name type="common">Orbweaver spider</name>
    <name type="synonym">Epeira ventricosa</name>
    <dbReference type="NCBI Taxonomy" id="182803"/>
    <lineage>
        <taxon>Eukaryota</taxon>
        <taxon>Metazoa</taxon>
        <taxon>Ecdysozoa</taxon>
        <taxon>Arthropoda</taxon>
        <taxon>Chelicerata</taxon>
        <taxon>Arachnida</taxon>
        <taxon>Araneae</taxon>
        <taxon>Araneomorphae</taxon>
        <taxon>Entelegynae</taxon>
        <taxon>Araneoidea</taxon>
        <taxon>Araneidae</taxon>
        <taxon>Araneus</taxon>
    </lineage>
</organism>